<dbReference type="RefSeq" id="WP_274353402.1">
    <property type="nucleotide sequence ID" value="NZ_JAQZSM010000018.1"/>
</dbReference>
<gene>
    <name evidence="5" type="ORF">PUT78_16630</name>
</gene>
<evidence type="ECO:0000259" key="3">
    <source>
        <dbReference type="SMART" id="SM00062"/>
    </source>
</evidence>
<feature type="domain" description="Ionotropic glutamate receptor C-terminal" evidence="4">
    <location>
        <begin position="70"/>
        <end position="398"/>
    </location>
</feature>
<feature type="domain" description="Solute-binding protein family 3/N-terminal" evidence="3">
    <location>
        <begin position="70"/>
        <end position="399"/>
    </location>
</feature>
<accession>A0ABT5TDE8</accession>
<name>A0ABT5TDE8_9RHOB</name>
<keyword evidence="2" id="KW-0472">Membrane</keyword>
<comment type="caution">
    <text evidence="5">The sequence shown here is derived from an EMBL/GenBank/DDBJ whole genome shotgun (WGS) entry which is preliminary data.</text>
</comment>
<reference evidence="5" key="1">
    <citation type="submission" date="2023-02" db="EMBL/GenBank/DDBJ databases">
        <title>Description of Roseinatronobacter alkalisoli sp. nov., an alkaliphilic bacerium isolated from soda soil.</title>
        <authorList>
            <person name="Wei W."/>
        </authorList>
    </citation>
    <scope>NUCLEOTIDE SEQUENCE</scope>
    <source>
        <strain evidence="5">HJB301</strain>
    </source>
</reference>
<evidence type="ECO:0000313" key="6">
    <source>
        <dbReference type="Proteomes" id="UP001431784"/>
    </source>
</evidence>
<dbReference type="SMART" id="SM00062">
    <property type="entry name" value="PBPb"/>
    <property type="match status" value="1"/>
</dbReference>
<evidence type="ECO:0000259" key="4">
    <source>
        <dbReference type="SMART" id="SM00079"/>
    </source>
</evidence>
<keyword evidence="2" id="KW-1133">Transmembrane helix</keyword>
<dbReference type="Proteomes" id="UP001431784">
    <property type="component" value="Unassembled WGS sequence"/>
</dbReference>
<evidence type="ECO:0000256" key="1">
    <source>
        <dbReference type="ARBA" id="ARBA00022729"/>
    </source>
</evidence>
<proteinExistence type="predicted"/>
<dbReference type="SUPFAM" id="SSF53850">
    <property type="entry name" value="Periplasmic binding protein-like II"/>
    <property type="match status" value="1"/>
</dbReference>
<keyword evidence="1" id="KW-0732">Signal</keyword>
<keyword evidence="2" id="KW-0812">Transmembrane</keyword>
<dbReference type="Gene3D" id="3.40.190.10">
    <property type="entry name" value="Periplasmic binding protein-like II"/>
    <property type="match status" value="3"/>
</dbReference>
<organism evidence="5 6">
    <name type="scientific">Roseinatronobacter alkalisoli</name>
    <dbReference type="NCBI Taxonomy" id="3028235"/>
    <lineage>
        <taxon>Bacteria</taxon>
        <taxon>Pseudomonadati</taxon>
        <taxon>Pseudomonadota</taxon>
        <taxon>Alphaproteobacteria</taxon>
        <taxon>Rhodobacterales</taxon>
        <taxon>Paracoccaceae</taxon>
        <taxon>Roseinatronobacter</taxon>
    </lineage>
</organism>
<feature type="transmembrane region" description="Helical" evidence="2">
    <location>
        <begin position="183"/>
        <end position="201"/>
    </location>
</feature>
<keyword evidence="6" id="KW-1185">Reference proteome</keyword>
<dbReference type="EMBL" id="JAQZSM010000018">
    <property type="protein sequence ID" value="MDD7972725.1"/>
    <property type="molecule type" value="Genomic_DNA"/>
</dbReference>
<protein>
    <submittedName>
        <fullName evidence="5">Transporter substrate-binding domain-containing protein</fullName>
    </submittedName>
</protein>
<dbReference type="PANTHER" id="PTHR35936:SF17">
    <property type="entry name" value="ARGININE-BINDING EXTRACELLULAR PROTEIN ARTP"/>
    <property type="match status" value="1"/>
</dbReference>
<evidence type="ECO:0000256" key="2">
    <source>
        <dbReference type="SAM" id="Phobius"/>
    </source>
</evidence>
<dbReference type="InterPro" id="IPR001320">
    <property type="entry name" value="Iontro_rcpt_C"/>
</dbReference>
<dbReference type="PANTHER" id="PTHR35936">
    <property type="entry name" value="MEMBRANE-BOUND LYTIC MUREIN TRANSGLYCOSYLASE F"/>
    <property type="match status" value="1"/>
</dbReference>
<dbReference type="Pfam" id="PF00497">
    <property type="entry name" value="SBP_bac_3"/>
    <property type="match status" value="1"/>
</dbReference>
<evidence type="ECO:0000313" key="5">
    <source>
        <dbReference type="EMBL" id="MDD7972725.1"/>
    </source>
</evidence>
<feature type="transmembrane region" description="Helical" evidence="2">
    <location>
        <begin position="242"/>
        <end position="262"/>
    </location>
</feature>
<sequence>MKHLDNAVPLARPKINLWISIVKSLLYRLPYPSFRHTLHLLVVLICLAAGSAPVAAQDSVVAEGPRDERSLRVGVYVHPPFVMREDDTFSGMAIDLWEQIAQSLSLQSEYVELDNTGALVTAAANAEIDVAVTNLTVTRERAERMDFTHPWFDAGQRIMVNDDRGGGFRDVLRGLRDSGHLRGYAWIAFVIAVATLLITAFDRRFNKEFPRRWRDGIAEGFYTVMSVATSGKSPQRKNYFGWIGRIWQGLWLVCGIAVLAYLTSSVTSVMTTLSLTNQINSVADLPGRVVGVQPGSVSERYAQQAGLNARRFAHIEEAVQALVDGRIDAIVGDAPVLEYYAHTNPEQPVTVVGPIFAPDKYAFGLVHGSDLTRRLTIELIGAHEGGAIEEIRTQYFGNDP</sequence>
<dbReference type="SMART" id="SM00079">
    <property type="entry name" value="PBPe"/>
    <property type="match status" value="1"/>
</dbReference>
<dbReference type="InterPro" id="IPR001638">
    <property type="entry name" value="Solute-binding_3/MltF_N"/>
</dbReference>